<evidence type="ECO:0000313" key="1">
    <source>
        <dbReference type="EMBL" id="AXN01079.1"/>
    </source>
</evidence>
<reference evidence="1 2" key="2">
    <citation type="submission" date="2018-08" db="EMBL/GenBank/DDBJ databases">
        <title>Acetobacter oryzifermentans sp. nov., isolated from Korea traditional vinegar and reclassification of Acetobacter pasteurianus subsp. ascendens (Henneberg 1898) as Acetobacter ascendens comb. nov.</title>
        <authorList>
            <person name="Cho G.Y."/>
            <person name="Lee S.H."/>
        </authorList>
    </citation>
    <scope>NUCLEOTIDE SEQUENCE [LARGE SCALE GENOMIC DNA]</scope>
    <source>
        <strain evidence="1 2">SH</strain>
    </source>
</reference>
<accession>A0AAN1PIS2</accession>
<proteinExistence type="predicted"/>
<dbReference type="EMBL" id="CP023189">
    <property type="protein sequence ID" value="AXN01079.1"/>
    <property type="molecule type" value="Genomic_DNA"/>
</dbReference>
<dbReference type="GO" id="GO:0003677">
    <property type="term" value="F:DNA binding"/>
    <property type="evidence" value="ECO:0007669"/>
    <property type="project" value="InterPro"/>
</dbReference>
<dbReference type="RefSeq" id="WP_081461479.1">
    <property type="nucleotide sequence ID" value="NZ_CP023189.1"/>
</dbReference>
<reference evidence="1 2" key="1">
    <citation type="submission" date="2017-09" db="EMBL/GenBank/DDBJ databases">
        <authorList>
            <person name="Kim K.H."/>
            <person name="Chun B.H."/>
            <person name="Han G.S."/>
            <person name="Hyun S.G."/>
            <person name="Jeon C.O."/>
        </authorList>
    </citation>
    <scope>NUCLEOTIDE SEQUENCE [LARGE SCALE GENOMIC DNA]</scope>
    <source>
        <strain evidence="1 2">SH</strain>
    </source>
</reference>
<dbReference type="Proteomes" id="UP000256572">
    <property type="component" value="Chromosome"/>
</dbReference>
<organism evidence="1 2">
    <name type="scientific">Acetobacter pomorum</name>
    <dbReference type="NCBI Taxonomy" id="65959"/>
    <lineage>
        <taxon>Bacteria</taxon>
        <taxon>Pseudomonadati</taxon>
        <taxon>Pseudomonadota</taxon>
        <taxon>Alphaproteobacteria</taxon>
        <taxon>Acetobacterales</taxon>
        <taxon>Acetobacteraceae</taxon>
        <taxon>Acetobacter</taxon>
    </lineage>
</organism>
<dbReference type="InterPro" id="IPR010982">
    <property type="entry name" value="Lambda_DNA-bd_dom_sf"/>
</dbReference>
<dbReference type="Pfam" id="PF15943">
    <property type="entry name" value="YdaS_toxin"/>
    <property type="match status" value="1"/>
</dbReference>
<dbReference type="Gene3D" id="1.10.260.40">
    <property type="entry name" value="lambda repressor-like DNA-binding domains"/>
    <property type="match status" value="1"/>
</dbReference>
<evidence type="ECO:0008006" key="3">
    <source>
        <dbReference type="Google" id="ProtNLM"/>
    </source>
</evidence>
<sequence length="71" mass="7721">MSDVTGMELIRSRRGLSAKIAAELGITRGAVAQWNVVPPQYCPIIEEAFGIPREELRPDIFLKPENAGVAA</sequence>
<gene>
    <name evidence="1" type="ORF">CJF59_11345</name>
</gene>
<dbReference type="InterPro" id="IPR031856">
    <property type="entry name" value="YdaS_toxin-like"/>
</dbReference>
<dbReference type="AlphaFoldDB" id="A0AAN1PIS2"/>
<dbReference type="SUPFAM" id="SSF47413">
    <property type="entry name" value="lambda repressor-like DNA-binding domains"/>
    <property type="match status" value="1"/>
</dbReference>
<evidence type="ECO:0000313" key="2">
    <source>
        <dbReference type="Proteomes" id="UP000256572"/>
    </source>
</evidence>
<protein>
    <recommendedName>
        <fullName evidence="3">Helix-turn-helix domain-containing protein</fullName>
    </recommendedName>
</protein>
<name>A0AAN1PIS2_9PROT</name>